<organism evidence="3 5">
    <name type="scientific">Vanilla planifolia</name>
    <name type="common">Vanilla</name>
    <dbReference type="NCBI Taxonomy" id="51239"/>
    <lineage>
        <taxon>Eukaryota</taxon>
        <taxon>Viridiplantae</taxon>
        <taxon>Streptophyta</taxon>
        <taxon>Embryophyta</taxon>
        <taxon>Tracheophyta</taxon>
        <taxon>Spermatophyta</taxon>
        <taxon>Magnoliopsida</taxon>
        <taxon>Liliopsida</taxon>
        <taxon>Asparagales</taxon>
        <taxon>Orchidaceae</taxon>
        <taxon>Vanilloideae</taxon>
        <taxon>Vanilleae</taxon>
        <taxon>Vanilla</taxon>
    </lineage>
</organism>
<keyword evidence="4" id="KW-1185">Reference proteome</keyword>
<reference evidence="4 5" key="1">
    <citation type="journal article" date="2020" name="Nat. Food">
        <title>A phased Vanilla planifolia genome enables genetic improvement of flavour and production.</title>
        <authorList>
            <person name="Hasing T."/>
            <person name="Tang H."/>
            <person name="Brym M."/>
            <person name="Khazi F."/>
            <person name="Huang T."/>
            <person name="Chambers A.H."/>
        </authorList>
    </citation>
    <scope>NUCLEOTIDE SEQUENCE [LARGE SCALE GENOMIC DNA]</scope>
    <source>
        <tissue evidence="3">Leaf</tissue>
    </source>
</reference>
<dbReference type="AlphaFoldDB" id="A0A835QBU0"/>
<proteinExistence type="predicted"/>
<sequence>MRRRSRAVALLWWARFGISAFSSIGRSVGPGNPDTMWGSRRSFGDVSGQVKSKVGLGAFGHSTREREGVRGMSGSVPPIFPRRILA</sequence>
<protein>
    <recommendedName>
        <fullName evidence="6">Secreted protein</fullName>
    </recommendedName>
</protein>
<evidence type="ECO:0000313" key="5">
    <source>
        <dbReference type="Proteomes" id="UP000639772"/>
    </source>
</evidence>
<evidence type="ECO:0000313" key="3">
    <source>
        <dbReference type="EMBL" id="KAG0464922.1"/>
    </source>
</evidence>
<evidence type="ECO:0000256" key="1">
    <source>
        <dbReference type="SAM" id="SignalP"/>
    </source>
</evidence>
<evidence type="ECO:0008006" key="6">
    <source>
        <dbReference type="Google" id="ProtNLM"/>
    </source>
</evidence>
<dbReference type="EMBL" id="JADCNL010000100">
    <property type="protein sequence ID" value="KAG0450610.1"/>
    <property type="molecule type" value="Genomic_DNA"/>
</dbReference>
<dbReference type="Proteomes" id="UP000639772">
    <property type="component" value="Chromosome 10"/>
</dbReference>
<evidence type="ECO:0000313" key="2">
    <source>
        <dbReference type="EMBL" id="KAG0450610.1"/>
    </source>
</evidence>
<keyword evidence="1" id="KW-0732">Signal</keyword>
<feature type="signal peptide" evidence="1">
    <location>
        <begin position="1"/>
        <end position="20"/>
    </location>
</feature>
<gene>
    <name evidence="3" type="ORF">HPP92_019086</name>
    <name evidence="2" type="ORF">HPP92_026848</name>
</gene>
<name>A0A835QBU0_VANPL</name>
<dbReference type="Proteomes" id="UP000636800">
    <property type="component" value="Unassembled WGS sequence"/>
</dbReference>
<accession>A0A835QBU0</accession>
<feature type="chain" id="PRO_5036240311" description="Secreted protein" evidence="1">
    <location>
        <begin position="21"/>
        <end position="86"/>
    </location>
</feature>
<dbReference type="EMBL" id="JADCNM010000010">
    <property type="protein sequence ID" value="KAG0464922.1"/>
    <property type="molecule type" value="Genomic_DNA"/>
</dbReference>
<comment type="caution">
    <text evidence="3">The sequence shown here is derived from an EMBL/GenBank/DDBJ whole genome shotgun (WGS) entry which is preliminary data.</text>
</comment>
<evidence type="ECO:0000313" key="4">
    <source>
        <dbReference type="Proteomes" id="UP000636800"/>
    </source>
</evidence>